<evidence type="ECO:0000256" key="6">
    <source>
        <dbReference type="PROSITE-ProRule" id="PRU00339"/>
    </source>
</evidence>
<comment type="subcellular location">
    <subcellularLocation>
        <location evidence="1">Cytoplasm</location>
    </subcellularLocation>
</comment>
<dbReference type="STRING" id="156994.SAMN04488028_10610"/>
<dbReference type="InterPro" id="IPR019734">
    <property type="entry name" value="TPR_rpt"/>
</dbReference>
<feature type="transmembrane region" description="Helical" evidence="8">
    <location>
        <begin position="319"/>
        <end position="338"/>
    </location>
</feature>
<dbReference type="SMART" id="SM00028">
    <property type="entry name" value="TPR"/>
    <property type="match status" value="3"/>
</dbReference>
<feature type="chain" id="PRO_5012839069" evidence="9">
    <location>
        <begin position="24"/>
        <end position="456"/>
    </location>
</feature>
<feature type="coiled-coil region" evidence="7">
    <location>
        <begin position="215"/>
        <end position="314"/>
    </location>
</feature>
<protein>
    <submittedName>
        <fullName evidence="10">Tetratricopeptide repeat-containing protein</fullName>
    </submittedName>
</protein>
<name>A0A1M6TF72_REIAG</name>
<accession>A0A1M6TF72</accession>
<keyword evidence="8" id="KW-0812">Transmembrane</keyword>
<dbReference type="SUPFAM" id="SSF48452">
    <property type="entry name" value="TPR-like"/>
    <property type="match status" value="1"/>
</dbReference>
<evidence type="ECO:0000256" key="2">
    <source>
        <dbReference type="ARBA" id="ARBA00022490"/>
    </source>
</evidence>
<dbReference type="Gene3D" id="1.25.40.10">
    <property type="entry name" value="Tetratricopeptide repeat domain"/>
    <property type="match status" value="1"/>
</dbReference>
<keyword evidence="9" id="KW-0732">Signal</keyword>
<evidence type="ECO:0000256" key="9">
    <source>
        <dbReference type="SAM" id="SignalP"/>
    </source>
</evidence>
<feature type="signal peptide" evidence="9">
    <location>
        <begin position="1"/>
        <end position="23"/>
    </location>
</feature>
<feature type="coiled-coil region" evidence="7">
    <location>
        <begin position="348"/>
        <end position="379"/>
    </location>
</feature>
<evidence type="ECO:0000313" key="10">
    <source>
        <dbReference type="EMBL" id="SHK55418.1"/>
    </source>
</evidence>
<dbReference type="PROSITE" id="PS50005">
    <property type="entry name" value="TPR"/>
    <property type="match status" value="1"/>
</dbReference>
<dbReference type="AlphaFoldDB" id="A0A1M6TF72"/>
<evidence type="ECO:0000256" key="1">
    <source>
        <dbReference type="ARBA" id="ARBA00004496"/>
    </source>
</evidence>
<keyword evidence="3" id="KW-0677">Repeat</keyword>
<evidence type="ECO:0000256" key="3">
    <source>
        <dbReference type="ARBA" id="ARBA00022737"/>
    </source>
</evidence>
<dbReference type="Pfam" id="PF13424">
    <property type="entry name" value="TPR_12"/>
    <property type="match status" value="1"/>
</dbReference>
<evidence type="ECO:0000256" key="5">
    <source>
        <dbReference type="ARBA" id="ARBA00038253"/>
    </source>
</evidence>
<sequence>MEKPMKTLLCIVLCSLLQTSVNAQQYPLSKHDSAVVIKNQANYEQSLDEKGNFKDASYFLNQIAYVYWEHNHYEEAIKYYHKSLELNRQIENENGIAMLNNNLGMLYSDIEDFSQSRDYFMKTLAARRSKNEKLGMISALINLSVVLNNLKEYDQSVTFLLEALNLAREKNDVDQMKSCYGMLSETYEKAGNAKQSIYYFDLYKTFTQMAQDDKMDKIMEDYSEERLLKQKLEEENRRGQEELAAKQSRIREIEGKRRSLDVKLSQYDSVNAALYENLTQKELQIEVIQKEFTIKELESERAIQEQNLENEKQRRIRDIVILCLMTMIITTIFIARGYRKARKVAGYLKESRRQITDLNENLQVKVDERTKTLRLANEKLKEYIFSNSHVIRRPVANIIGILNLIETRKGNFQESDLELFALLKTSIDELDEVIKASNESLTLNESVTNQIETSEQ</sequence>
<keyword evidence="2" id="KW-0963">Cytoplasm</keyword>
<feature type="repeat" description="TPR" evidence="6">
    <location>
        <begin position="57"/>
        <end position="90"/>
    </location>
</feature>
<dbReference type="EMBL" id="FRAA01000006">
    <property type="protein sequence ID" value="SHK55418.1"/>
    <property type="molecule type" value="Genomic_DNA"/>
</dbReference>
<dbReference type="PANTHER" id="PTHR46630">
    <property type="entry name" value="TETRATRICOPEPTIDE REPEAT PROTEIN 29"/>
    <property type="match status" value="1"/>
</dbReference>
<evidence type="ECO:0000256" key="7">
    <source>
        <dbReference type="SAM" id="Coils"/>
    </source>
</evidence>
<evidence type="ECO:0000313" key="11">
    <source>
        <dbReference type="Proteomes" id="UP000184474"/>
    </source>
</evidence>
<dbReference type="Proteomes" id="UP000184474">
    <property type="component" value="Unassembled WGS sequence"/>
</dbReference>
<proteinExistence type="inferred from homology"/>
<evidence type="ECO:0000256" key="8">
    <source>
        <dbReference type="SAM" id="Phobius"/>
    </source>
</evidence>
<gene>
    <name evidence="10" type="ORF">SAMN04488028_10610</name>
</gene>
<dbReference type="InterPro" id="IPR011990">
    <property type="entry name" value="TPR-like_helical_dom_sf"/>
</dbReference>
<keyword evidence="4 6" id="KW-0802">TPR repeat</keyword>
<keyword evidence="8" id="KW-1133">Transmembrane helix</keyword>
<comment type="similarity">
    <text evidence="5">Belongs to the Rap family.</text>
</comment>
<dbReference type="GO" id="GO:0005737">
    <property type="term" value="C:cytoplasm"/>
    <property type="evidence" value="ECO:0007669"/>
    <property type="project" value="UniProtKB-SubCell"/>
</dbReference>
<evidence type="ECO:0000256" key="4">
    <source>
        <dbReference type="ARBA" id="ARBA00022803"/>
    </source>
</evidence>
<dbReference type="InterPro" id="IPR051476">
    <property type="entry name" value="Bac_ResReg_Asp_Phosphatase"/>
</dbReference>
<keyword evidence="7" id="KW-0175">Coiled coil</keyword>
<dbReference type="PANTHER" id="PTHR46630:SF1">
    <property type="entry name" value="TETRATRICOPEPTIDE REPEAT PROTEIN 29"/>
    <property type="match status" value="1"/>
</dbReference>
<reference evidence="11" key="1">
    <citation type="submission" date="2016-11" db="EMBL/GenBank/DDBJ databases">
        <authorList>
            <person name="Varghese N."/>
            <person name="Submissions S."/>
        </authorList>
    </citation>
    <scope>NUCLEOTIDE SEQUENCE [LARGE SCALE GENOMIC DNA]</scope>
    <source>
        <strain evidence="11">DSM 26134</strain>
    </source>
</reference>
<keyword evidence="11" id="KW-1185">Reference proteome</keyword>
<organism evidence="10 11">
    <name type="scientific">Reichenbachiella agariperforans</name>
    <dbReference type="NCBI Taxonomy" id="156994"/>
    <lineage>
        <taxon>Bacteria</taxon>
        <taxon>Pseudomonadati</taxon>
        <taxon>Bacteroidota</taxon>
        <taxon>Cytophagia</taxon>
        <taxon>Cytophagales</taxon>
        <taxon>Reichenbachiellaceae</taxon>
        <taxon>Reichenbachiella</taxon>
    </lineage>
</organism>
<dbReference type="Pfam" id="PF13374">
    <property type="entry name" value="TPR_10"/>
    <property type="match status" value="1"/>
</dbReference>
<keyword evidence="8" id="KW-0472">Membrane</keyword>